<feature type="signal peptide" evidence="2">
    <location>
        <begin position="1"/>
        <end position="17"/>
    </location>
</feature>
<feature type="chain" id="PRO_5045944213" evidence="2">
    <location>
        <begin position="18"/>
        <end position="291"/>
    </location>
</feature>
<evidence type="ECO:0000313" key="5">
    <source>
        <dbReference type="Proteomes" id="UP000615455"/>
    </source>
</evidence>
<dbReference type="PANTHER" id="PTHR35936">
    <property type="entry name" value="MEMBRANE-BOUND LYTIC MUREIN TRANSGLYCOSYLASE F"/>
    <property type="match status" value="1"/>
</dbReference>
<dbReference type="RefSeq" id="WP_189006683.1">
    <property type="nucleotide sequence ID" value="NZ_BMHE01000001.1"/>
</dbReference>
<dbReference type="InterPro" id="IPR001638">
    <property type="entry name" value="Solute-binding_3/MltF_N"/>
</dbReference>
<comment type="caution">
    <text evidence="4">The sequence shown here is derived from an EMBL/GenBank/DDBJ whole genome shotgun (WGS) entry which is preliminary data.</text>
</comment>
<dbReference type="Pfam" id="PF00497">
    <property type="entry name" value="SBP_bac_3"/>
    <property type="match status" value="1"/>
</dbReference>
<dbReference type="CDD" id="cd13626">
    <property type="entry name" value="PBP2_Cystine_like"/>
    <property type="match status" value="1"/>
</dbReference>
<gene>
    <name evidence="4" type="ORF">GCM10008018_03520</name>
</gene>
<protein>
    <submittedName>
        <fullName evidence="4">Amino acid ABC transporter substrate-binding protein</fullName>
    </submittedName>
</protein>
<dbReference type="PANTHER" id="PTHR35936:SF18">
    <property type="entry name" value="L-CYSTINE-BINDING PROTEIN TCYJ"/>
    <property type="match status" value="1"/>
</dbReference>
<keyword evidence="5" id="KW-1185">Reference proteome</keyword>
<feature type="domain" description="Solute-binding protein family 3/N-terminal" evidence="3">
    <location>
        <begin position="60"/>
        <end position="286"/>
    </location>
</feature>
<dbReference type="Proteomes" id="UP000615455">
    <property type="component" value="Unassembled WGS sequence"/>
</dbReference>
<dbReference type="EMBL" id="BMHE01000001">
    <property type="protein sequence ID" value="GGI43718.1"/>
    <property type="molecule type" value="Genomic_DNA"/>
</dbReference>
<dbReference type="SUPFAM" id="SSF53850">
    <property type="entry name" value="Periplasmic binding protein-like II"/>
    <property type="match status" value="1"/>
</dbReference>
<evidence type="ECO:0000256" key="2">
    <source>
        <dbReference type="SAM" id="SignalP"/>
    </source>
</evidence>
<proteinExistence type="predicted"/>
<evidence type="ECO:0000256" key="1">
    <source>
        <dbReference type="ARBA" id="ARBA00022729"/>
    </source>
</evidence>
<dbReference type="Gene3D" id="3.40.190.10">
    <property type="entry name" value="Periplasmic binding protein-like II"/>
    <property type="match status" value="2"/>
</dbReference>
<keyword evidence="1 2" id="KW-0732">Signal</keyword>
<name>A0ABQ2BQM5_9BACL</name>
<dbReference type="SMART" id="SM00062">
    <property type="entry name" value="PBPb"/>
    <property type="match status" value="1"/>
</dbReference>
<accession>A0ABQ2BQM5</accession>
<sequence>MKKLTILSSLILTAAFAAGCGAQTKTASTTPAAAAATAAAGTTAPSTQATATAAPKAVKKIVVGTGTQFPNICFIDDKGNLTGYDVELVKEIDKRLPEYEFELKTMEFKNLLLSLETNKIDFIAHQMEVNDERKQKFLFNDEAYNIFPNKIIVHKDNNAVKSIDDLKGKKLLVTATSNAAVLAEKYNKEHNTGINIVYTAAGEDAKSLIKQGRADASISTQFAIDFVNKSVDAQLKTVGEPLSNSKVYFILRKDGDELKKKIDEAVKAIKADGTLSKLSTQWLGADYTVGN</sequence>
<organism evidence="4 5">
    <name type="scientific">Paenibacillus marchantiophytorum</name>
    <dbReference type="NCBI Taxonomy" id="1619310"/>
    <lineage>
        <taxon>Bacteria</taxon>
        <taxon>Bacillati</taxon>
        <taxon>Bacillota</taxon>
        <taxon>Bacilli</taxon>
        <taxon>Bacillales</taxon>
        <taxon>Paenibacillaceae</taxon>
        <taxon>Paenibacillus</taxon>
    </lineage>
</organism>
<evidence type="ECO:0000259" key="3">
    <source>
        <dbReference type="SMART" id="SM00062"/>
    </source>
</evidence>
<dbReference type="PROSITE" id="PS51257">
    <property type="entry name" value="PROKAR_LIPOPROTEIN"/>
    <property type="match status" value="1"/>
</dbReference>
<evidence type="ECO:0000313" key="4">
    <source>
        <dbReference type="EMBL" id="GGI43718.1"/>
    </source>
</evidence>
<reference evidence="5" key="1">
    <citation type="journal article" date="2019" name="Int. J. Syst. Evol. Microbiol.">
        <title>The Global Catalogue of Microorganisms (GCM) 10K type strain sequencing project: providing services to taxonomists for standard genome sequencing and annotation.</title>
        <authorList>
            <consortium name="The Broad Institute Genomics Platform"/>
            <consortium name="The Broad Institute Genome Sequencing Center for Infectious Disease"/>
            <person name="Wu L."/>
            <person name="Ma J."/>
        </authorList>
    </citation>
    <scope>NUCLEOTIDE SEQUENCE [LARGE SCALE GENOMIC DNA]</scope>
    <source>
        <strain evidence="5">CGMCC 1.15043</strain>
    </source>
</reference>